<gene>
    <name evidence="14" type="primary">LOC102806749</name>
</gene>
<dbReference type="InterPro" id="IPR000683">
    <property type="entry name" value="Gfo/Idh/MocA-like_OxRdtase_N"/>
</dbReference>
<dbReference type="GeneID" id="102806749"/>
<evidence type="ECO:0000256" key="5">
    <source>
        <dbReference type="ARBA" id="ARBA00040603"/>
    </source>
</evidence>
<evidence type="ECO:0000256" key="8">
    <source>
        <dbReference type="ARBA" id="ARBA00043025"/>
    </source>
</evidence>
<evidence type="ECO:0000313" key="14">
    <source>
        <dbReference type="RefSeq" id="XP_006816900.1"/>
    </source>
</evidence>
<accession>A0ABM0MA59</accession>
<keyword evidence="2" id="KW-0560">Oxidoreductase</keyword>
<evidence type="ECO:0000259" key="11">
    <source>
        <dbReference type="Pfam" id="PF01408"/>
    </source>
</evidence>
<dbReference type="Pfam" id="PF01408">
    <property type="entry name" value="GFO_IDH_MocA"/>
    <property type="match status" value="1"/>
</dbReference>
<dbReference type="Gene3D" id="3.30.360.10">
    <property type="entry name" value="Dihydrodipicolinate Reductase, domain 2"/>
    <property type="match status" value="1"/>
</dbReference>
<dbReference type="InterPro" id="IPR036291">
    <property type="entry name" value="NAD(P)-bd_dom_sf"/>
</dbReference>
<evidence type="ECO:0000256" key="1">
    <source>
        <dbReference type="ARBA" id="ARBA00010928"/>
    </source>
</evidence>
<dbReference type="Proteomes" id="UP000694865">
    <property type="component" value="Unplaced"/>
</dbReference>
<dbReference type="Pfam" id="PF22725">
    <property type="entry name" value="GFO_IDH_MocA_C3"/>
    <property type="match status" value="1"/>
</dbReference>
<evidence type="ECO:0000256" key="4">
    <source>
        <dbReference type="ARBA" id="ARBA00038984"/>
    </source>
</evidence>
<evidence type="ECO:0000313" key="13">
    <source>
        <dbReference type="Proteomes" id="UP000694865"/>
    </source>
</evidence>
<evidence type="ECO:0000256" key="6">
    <source>
        <dbReference type="ARBA" id="ARBA00042926"/>
    </source>
</evidence>
<evidence type="ECO:0000259" key="12">
    <source>
        <dbReference type="Pfam" id="PF22725"/>
    </source>
</evidence>
<name>A0ABM0MA59_SACKO</name>
<dbReference type="SUPFAM" id="SSF51735">
    <property type="entry name" value="NAD(P)-binding Rossmann-fold domains"/>
    <property type="match status" value="1"/>
</dbReference>
<proteinExistence type="inferred from homology"/>
<comment type="catalytic activity">
    <reaction evidence="10">
        <text>D-xylose + NADP(+) = D-xylono-1,5-lactone + NADPH + H(+)</text>
        <dbReference type="Rhea" id="RHEA:22000"/>
        <dbReference type="ChEBI" id="CHEBI:15378"/>
        <dbReference type="ChEBI" id="CHEBI:15867"/>
        <dbReference type="ChEBI" id="CHEBI:53455"/>
        <dbReference type="ChEBI" id="CHEBI:57783"/>
        <dbReference type="ChEBI" id="CHEBI:58349"/>
        <dbReference type="EC" id="1.1.1.179"/>
    </reaction>
</comment>
<dbReference type="InterPro" id="IPR050984">
    <property type="entry name" value="Gfo/Idh/MocA_domain"/>
</dbReference>
<dbReference type="SUPFAM" id="SSF55347">
    <property type="entry name" value="Glyceraldehyde-3-phosphate dehydrogenase-like, C-terminal domain"/>
    <property type="match status" value="1"/>
</dbReference>
<keyword evidence="13" id="KW-1185">Reference proteome</keyword>
<evidence type="ECO:0000256" key="3">
    <source>
        <dbReference type="ARBA" id="ARBA00038853"/>
    </source>
</evidence>
<evidence type="ECO:0000256" key="9">
    <source>
        <dbReference type="ARBA" id="ARBA00047423"/>
    </source>
</evidence>
<comment type="similarity">
    <text evidence="1">Belongs to the Gfo/Idh/MocA family.</text>
</comment>
<dbReference type="EC" id="1.1.1.179" evidence="4"/>
<protein>
    <recommendedName>
        <fullName evidence="5">Trans-1,2-dihydrobenzene-1,2-diol dehydrogenase</fullName>
        <ecNumber evidence="4">1.1.1.179</ecNumber>
        <ecNumber evidence="3">1.3.1.20</ecNumber>
    </recommendedName>
    <alternativeName>
        <fullName evidence="8">D-xylose 1-dehydrogenase</fullName>
    </alternativeName>
    <alternativeName>
        <fullName evidence="7">D-xylose-NADP dehydrogenase</fullName>
    </alternativeName>
    <alternativeName>
        <fullName evidence="6">Dimeric dihydrodiol dehydrogenase</fullName>
    </alternativeName>
</protein>
<dbReference type="EC" id="1.3.1.20" evidence="3"/>
<sequence>MLKWGILSSANITKRFIPRLLKSPRSQVTAIASRSIEKAESVAKEWGIPKAYGSYEELLTDSEINVVYVPLPHALHAEWAVRAAESGKHCMVEKPIATKISDVQRMQRVAMENKVLIVEGFVHLCHPQFKAIQETIKSGIIGDVQFMTGSYVGGVSKRTDGSLWLLGCYPVSMMIGLLNEKPRRVTAMECKTERGVDGSLYGILQFNNGIHGCITSSITSSSDSHFEINGSKGRIRIHTNSAYHPDAYGVDNLFDLCIEGQPMKTITVPKIDAFLAEIAAFESSILDGKPTPVPLEHSHQVVSTILALYASAKRQGIVITL</sequence>
<feature type="domain" description="GFO/IDH/MocA-like oxidoreductase" evidence="12">
    <location>
        <begin position="129"/>
        <end position="236"/>
    </location>
</feature>
<organism evidence="13 14">
    <name type="scientific">Saccoglossus kowalevskii</name>
    <name type="common">Acorn worm</name>
    <dbReference type="NCBI Taxonomy" id="10224"/>
    <lineage>
        <taxon>Eukaryota</taxon>
        <taxon>Metazoa</taxon>
        <taxon>Hemichordata</taxon>
        <taxon>Enteropneusta</taxon>
        <taxon>Harrimaniidae</taxon>
        <taxon>Saccoglossus</taxon>
    </lineage>
</organism>
<dbReference type="InterPro" id="IPR055170">
    <property type="entry name" value="GFO_IDH_MocA-like_dom"/>
</dbReference>
<dbReference type="Gene3D" id="3.40.50.720">
    <property type="entry name" value="NAD(P)-binding Rossmann-like Domain"/>
    <property type="match status" value="1"/>
</dbReference>
<feature type="domain" description="Gfo/Idh/MocA-like oxidoreductase N-terminal" evidence="11">
    <location>
        <begin position="3"/>
        <end position="120"/>
    </location>
</feature>
<evidence type="ECO:0000256" key="2">
    <source>
        <dbReference type="ARBA" id="ARBA00023002"/>
    </source>
</evidence>
<evidence type="ECO:0000256" key="7">
    <source>
        <dbReference type="ARBA" id="ARBA00042988"/>
    </source>
</evidence>
<comment type="catalytic activity">
    <reaction evidence="9">
        <text>(1R,2R)-1,2-dihydrobenzene-1,2-diol + NADP(+) = catechol + NADPH + H(+)</text>
        <dbReference type="Rhea" id="RHEA:16729"/>
        <dbReference type="ChEBI" id="CHEBI:10702"/>
        <dbReference type="ChEBI" id="CHEBI:15378"/>
        <dbReference type="ChEBI" id="CHEBI:18135"/>
        <dbReference type="ChEBI" id="CHEBI:57783"/>
        <dbReference type="ChEBI" id="CHEBI:58349"/>
        <dbReference type="EC" id="1.3.1.20"/>
    </reaction>
</comment>
<dbReference type="PANTHER" id="PTHR22604">
    <property type="entry name" value="OXIDOREDUCTASES"/>
    <property type="match status" value="1"/>
</dbReference>
<dbReference type="PANTHER" id="PTHR22604:SF105">
    <property type="entry name" value="TRANS-1,2-DIHYDROBENZENE-1,2-DIOL DEHYDROGENASE"/>
    <property type="match status" value="1"/>
</dbReference>
<dbReference type="RefSeq" id="XP_006816900.1">
    <property type="nucleotide sequence ID" value="XM_006816837.1"/>
</dbReference>
<evidence type="ECO:0000256" key="10">
    <source>
        <dbReference type="ARBA" id="ARBA00049233"/>
    </source>
</evidence>
<reference evidence="14" key="1">
    <citation type="submission" date="2025-08" db="UniProtKB">
        <authorList>
            <consortium name="RefSeq"/>
        </authorList>
    </citation>
    <scope>IDENTIFICATION</scope>
    <source>
        <tissue evidence="14">Testes</tissue>
    </source>
</reference>